<feature type="transmembrane region" description="Helical" evidence="1">
    <location>
        <begin position="203"/>
        <end position="233"/>
    </location>
</feature>
<evidence type="ECO:0000256" key="1">
    <source>
        <dbReference type="SAM" id="Phobius"/>
    </source>
</evidence>
<organism evidence="2 3">
    <name type="scientific">Mycoplasmopsis phocirhinis</name>
    <dbReference type="NCBI Taxonomy" id="142650"/>
    <lineage>
        <taxon>Bacteria</taxon>
        <taxon>Bacillati</taxon>
        <taxon>Mycoplasmatota</taxon>
        <taxon>Mycoplasmoidales</taxon>
        <taxon>Metamycoplasmataceae</taxon>
        <taxon>Mycoplasmopsis</taxon>
    </lineage>
</organism>
<feature type="transmembrane region" description="Helical" evidence="1">
    <location>
        <begin position="130"/>
        <end position="148"/>
    </location>
</feature>
<feature type="transmembrane region" description="Helical" evidence="1">
    <location>
        <begin position="64"/>
        <end position="84"/>
    </location>
</feature>
<feature type="transmembrane region" description="Helical" evidence="1">
    <location>
        <begin position="15"/>
        <end position="37"/>
    </location>
</feature>
<keyword evidence="1" id="KW-0472">Membrane</keyword>
<dbReference type="NCBIfam" id="NF046009">
    <property type="entry name" value="MAGa3780_fam"/>
    <property type="match status" value="1"/>
</dbReference>
<evidence type="ECO:0000313" key="3">
    <source>
        <dbReference type="Proteomes" id="UP000289326"/>
    </source>
</evidence>
<dbReference type="RefSeq" id="WP_130429590.1">
    <property type="nucleotide sequence ID" value="NZ_CP034841.1"/>
</dbReference>
<keyword evidence="3" id="KW-1185">Reference proteome</keyword>
<feature type="transmembrane region" description="Helical" evidence="1">
    <location>
        <begin position="160"/>
        <end position="183"/>
    </location>
</feature>
<dbReference type="OrthoDB" id="400065at2"/>
<dbReference type="Proteomes" id="UP000289326">
    <property type="component" value="Chromosome"/>
</dbReference>
<name>A0A4P6MP11_9BACT</name>
<protein>
    <submittedName>
        <fullName evidence="2">Uncharacterized protein</fullName>
    </submittedName>
</protein>
<accession>A0A4P6MP11</accession>
<proteinExistence type="predicted"/>
<sequence length="253" mass="28917">MKNLNLRNLKQNKNYLFLISGIFILLSALAFILIGAVNYDSSFEIEKKTLTPTIHALFKHAGTIFYFTYLTNIFTGVTLVLLSLSTNKEKILKMFVISVSLITITFIVYWTLLSYKLETWSSFFRAIRSTITHAINPIIAFIALFLLRKKVSISIKEIKITTFIAIGYYIFALIVFLATYNIIAKNNGVVIYSFLDFAKPLFYRGGVLGIIVLLDVLILVLVVGISLGTLFFWKAVYKIKFIKPTKCSKNYWH</sequence>
<dbReference type="AlphaFoldDB" id="A0A4P6MP11"/>
<keyword evidence="1" id="KW-0812">Transmembrane</keyword>
<keyword evidence="1" id="KW-1133">Transmembrane helix</keyword>
<evidence type="ECO:0000313" key="2">
    <source>
        <dbReference type="EMBL" id="QBF34813.1"/>
    </source>
</evidence>
<reference evidence="2 3" key="1">
    <citation type="submission" date="2019-01" db="EMBL/GenBank/DDBJ databases">
        <title>Complete sequence and annotation of the Mycoplasma phocirhinis strain 852T genome.</title>
        <authorList>
            <person name="Frasca S.Jr."/>
            <person name="Kutish G.F."/>
            <person name="Castellanos Gell J."/>
            <person name="Michaels D.L."/>
            <person name="Brown D.R."/>
        </authorList>
    </citation>
    <scope>NUCLEOTIDE SEQUENCE [LARGE SCALE GENOMIC DNA]</scope>
    <source>
        <strain evidence="2 3">852</strain>
    </source>
</reference>
<dbReference type="EMBL" id="CP034841">
    <property type="protein sequence ID" value="QBF34813.1"/>
    <property type="molecule type" value="Genomic_DNA"/>
</dbReference>
<dbReference type="KEGG" id="mphi:EG856_02720"/>
<feature type="transmembrane region" description="Helical" evidence="1">
    <location>
        <begin position="91"/>
        <end position="110"/>
    </location>
</feature>
<gene>
    <name evidence="2" type="ORF">EG856_02720</name>
</gene>